<dbReference type="AlphaFoldDB" id="A0A921Q659"/>
<evidence type="ECO:0000313" key="1">
    <source>
        <dbReference type="EMBL" id="KAG0514536.1"/>
    </source>
</evidence>
<sequence>MDMALSKLNSGGWAHICPEGSHLMDEGKNHCSYQERCCKLN</sequence>
<organism evidence="1 2">
    <name type="scientific">Sorghum bicolor</name>
    <name type="common">Sorghum</name>
    <name type="synonym">Sorghum vulgare</name>
    <dbReference type="NCBI Taxonomy" id="4558"/>
    <lineage>
        <taxon>Eukaryota</taxon>
        <taxon>Viridiplantae</taxon>
        <taxon>Streptophyta</taxon>
        <taxon>Embryophyta</taxon>
        <taxon>Tracheophyta</taxon>
        <taxon>Spermatophyta</taxon>
        <taxon>Magnoliopsida</taxon>
        <taxon>Liliopsida</taxon>
        <taxon>Poales</taxon>
        <taxon>Poaceae</taxon>
        <taxon>PACMAD clade</taxon>
        <taxon>Panicoideae</taxon>
        <taxon>Andropogonodae</taxon>
        <taxon>Andropogoneae</taxon>
        <taxon>Sorghinae</taxon>
        <taxon>Sorghum</taxon>
    </lineage>
</organism>
<dbReference type="Proteomes" id="UP000807115">
    <property type="component" value="Chromosome 10"/>
</dbReference>
<gene>
    <name evidence="1" type="ORF">BDA96_10G200400</name>
</gene>
<dbReference type="EMBL" id="CM027689">
    <property type="protein sequence ID" value="KAG0514536.1"/>
    <property type="molecule type" value="Genomic_DNA"/>
</dbReference>
<accession>A0A921Q659</accession>
<name>A0A921Q659_SORBI</name>
<reference evidence="1" key="1">
    <citation type="journal article" date="2019" name="BMC Genomics">
        <title>A new reference genome for Sorghum bicolor reveals high levels of sequence similarity between sweet and grain genotypes: implications for the genetics of sugar metabolism.</title>
        <authorList>
            <person name="Cooper E.A."/>
            <person name="Brenton Z.W."/>
            <person name="Flinn B.S."/>
            <person name="Jenkins J."/>
            <person name="Shu S."/>
            <person name="Flowers D."/>
            <person name="Luo F."/>
            <person name="Wang Y."/>
            <person name="Xia P."/>
            <person name="Barry K."/>
            <person name="Daum C."/>
            <person name="Lipzen A."/>
            <person name="Yoshinaga Y."/>
            <person name="Schmutz J."/>
            <person name="Saski C."/>
            <person name="Vermerris W."/>
            <person name="Kresovich S."/>
        </authorList>
    </citation>
    <scope>NUCLEOTIDE SEQUENCE</scope>
</reference>
<comment type="caution">
    <text evidence="1">The sequence shown here is derived from an EMBL/GenBank/DDBJ whole genome shotgun (WGS) entry which is preliminary data.</text>
</comment>
<protein>
    <submittedName>
        <fullName evidence="1">Uncharacterized protein</fullName>
    </submittedName>
</protein>
<reference evidence="1" key="2">
    <citation type="submission" date="2020-10" db="EMBL/GenBank/DDBJ databases">
        <authorList>
            <person name="Cooper E.A."/>
            <person name="Brenton Z.W."/>
            <person name="Flinn B.S."/>
            <person name="Jenkins J."/>
            <person name="Shu S."/>
            <person name="Flowers D."/>
            <person name="Luo F."/>
            <person name="Wang Y."/>
            <person name="Xia P."/>
            <person name="Barry K."/>
            <person name="Daum C."/>
            <person name="Lipzen A."/>
            <person name="Yoshinaga Y."/>
            <person name="Schmutz J."/>
            <person name="Saski C."/>
            <person name="Vermerris W."/>
            <person name="Kresovich S."/>
        </authorList>
    </citation>
    <scope>NUCLEOTIDE SEQUENCE</scope>
</reference>
<evidence type="ECO:0000313" key="2">
    <source>
        <dbReference type="Proteomes" id="UP000807115"/>
    </source>
</evidence>
<proteinExistence type="predicted"/>